<gene>
    <name evidence="5" type="ORF">V1264_003534</name>
</gene>
<evidence type="ECO:0000313" key="6">
    <source>
        <dbReference type="Proteomes" id="UP001374579"/>
    </source>
</evidence>
<dbReference type="Gene3D" id="3.10.10.10">
    <property type="entry name" value="HIV Type 1 Reverse Transcriptase, subunit A, domain 1"/>
    <property type="match status" value="1"/>
</dbReference>
<dbReference type="InterPro" id="IPR043128">
    <property type="entry name" value="Rev_trsase/Diguanyl_cyclase"/>
</dbReference>
<dbReference type="PANTHER" id="PTHR37984:SF5">
    <property type="entry name" value="PROTEIN NYNRIN-LIKE"/>
    <property type="match status" value="1"/>
</dbReference>
<dbReference type="Pfam" id="PF00078">
    <property type="entry name" value="RVT_1"/>
    <property type="match status" value="1"/>
</dbReference>
<dbReference type="SUPFAM" id="SSF56672">
    <property type="entry name" value="DNA/RNA polymerases"/>
    <property type="match status" value="1"/>
</dbReference>
<evidence type="ECO:0000259" key="4">
    <source>
        <dbReference type="Pfam" id="PF17919"/>
    </source>
</evidence>
<dbReference type="PANTHER" id="PTHR37984">
    <property type="entry name" value="PROTEIN CBG26694"/>
    <property type="match status" value="1"/>
</dbReference>
<evidence type="ECO:0008006" key="7">
    <source>
        <dbReference type="Google" id="ProtNLM"/>
    </source>
</evidence>
<protein>
    <recommendedName>
        <fullName evidence="7">Reverse transcriptase domain-containing protein</fullName>
    </recommendedName>
</protein>
<accession>A0AAN9G8P5</accession>
<keyword evidence="6" id="KW-1185">Reference proteome</keyword>
<comment type="caution">
    <text evidence="5">The sequence shown here is derived from an EMBL/GenBank/DDBJ whole genome shotgun (WGS) entry which is preliminary data.</text>
</comment>
<feature type="domain" description="Reverse transcriptase" evidence="3">
    <location>
        <begin position="229"/>
        <end position="365"/>
    </location>
</feature>
<keyword evidence="1" id="KW-0511">Multifunctional enzyme</keyword>
<feature type="compositionally biased region" description="Acidic residues" evidence="2">
    <location>
        <begin position="604"/>
        <end position="615"/>
    </location>
</feature>
<feature type="region of interest" description="Disordered" evidence="2">
    <location>
        <begin position="601"/>
        <end position="669"/>
    </location>
</feature>
<evidence type="ECO:0000256" key="2">
    <source>
        <dbReference type="SAM" id="MobiDB-lite"/>
    </source>
</evidence>
<dbReference type="Gene3D" id="3.30.70.270">
    <property type="match status" value="2"/>
</dbReference>
<organism evidence="5 6">
    <name type="scientific">Littorina saxatilis</name>
    <dbReference type="NCBI Taxonomy" id="31220"/>
    <lineage>
        <taxon>Eukaryota</taxon>
        <taxon>Metazoa</taxon>
        <taxon>Spiralia</taxon>
        <taxon>Lophotrochozoa</taxon>
        <taxon>Mollusca</taxon>
        <taxon>Gastropoda</taxon>
        <taxon>Caenogastropoda</taxon>
        <taxon>Littorinimorpha</taxon>
        <taxon>Littorinoidea</taxon>
        <taxon>Littorinidae</taxon>
        <taxon>Littorina</taxon>
    </lineage>
</organism>
<reference evidence="5 6" key="1">
    <citation type="submission" date="2024-02" db="EMBL/GenBank/DDBJ databases">
        <title>Chromosome-scale genome assembly of the rough periwinkle Littorina saxatilis.</title>
        <authorList>
            <person name="De Jode A."/>
            <person name="Faria R."/>
            <person name="Formenti G."/>
            <person name="Sims Y."/>
            <person name="Smith T.P."/>
            <person name="Tracey A."/>
            <person name="Wood J.M.D."/>
            <person name="Zagrodzka Z.B."/>
            <person name="Johannesson K."/>
            <person name="Butlin R.K."/>
            <person name="Leder E.H."/>
        </authorList>
    </citation>
    <scope>NUCLEOTIDE SEQUENCE [LARGE SCALE GENOMIC DNA]</scope>
    <source>
        <strain evidence="5">Snail1</strain>
        <tissue evidence="5">Muscle</tissue>
    </source>
</reference>
<proteinExistence type="predicted"/>
<dbReference type="CDD" id="cd01647">
    <property type="entry name" value="RT_LTR"/>
    <property type="match status" value="1"/>
</dbReference>
<dbReference type="InterPro" id="IPR041577">
    <property type="entry name" value="RT_RNaseH_2"/>
</dbReference>
<dbReference type="FunFam" id="3.30.70.270:FF:000020">
    <property type="entry name" value="Transposon Tf2-6 polyprotein-like Protein"/>
    <property type="match status" value="1"/>
</dbReference>
<evidence type="ECO:0000313" key="5">
    <source>
        <dbReference type="EMBL" id="KAK7099391.1"/>
    </source>
</evidence>
<dbReference type="Pfam" id="PF17919">
    <property type="entry name" value="RT_RNaseH_2"/>
    <property type="match status" value="1"/>
</dbReference>
<dbReference type="InterPro" id="IPR050951">
    <property type="entry name" value="Retrovirus_Pol_polyprotein"/>
</dbReference>
<feature type="domain" description="Reverse transcriptase/retrotransposon-derived protein RNase H-like" evidence="4">
    <location>
        <begin position="427"/>
        <end position="504"/>
    </location>
</feature>
<dbReference type="Proteomes" id="UP001374579">
    <property type="component" value="Unassembled WGS sequence"/>
</dbReference>
<evidence type="ECO:0000256" key="1">
    <source>
        <dbReference type="ARBA" id="ARBA00023268"/>
    </source>
</evidence>
<dbReference type="InterPro" id="IPR000477">
    <property type="entry name" value="RT_dom"/>
</dbReference>
<dbReference type="InterPro" id="IPR043502">
    <property type="entry name" value="DNA/RNA_pol_sf"/>
</dbReference>
<name>A0AAN9G8P5_9CAEN</name>
<evidence type="ECO:0000259" key="3">
    <source>
        <dbReference type="Pfam" id="PF00078"/>
    </source>
</evidence>
<dbReference type="AlphaFoldDB" id="A0AAN9G8P5"/>
<sequence length="669" mass="74722">MELDTATTGNFVSLPVWRQLGKPKLDDVTHRYESASKHDLPVLGTFMGQTKDPVTGKQSSIPYIVTKIPHLNLLGRNAIQTLGISVDNALGLRSIESHAKSEGAKPTHPATSNAPYAALQRDCHRLSDKFPNLFKQELGCLKDFELDVKFKSDAKPVFHKARPVPFALRDDLAKGYEEGIAKGVWKPIQFNEYGTPVVPIRKAQTSGTLKPKLRICGDYSVGINDQLEDHRHPTPLPEELMQKLGGGFGYTKIDLADAYNQIKLAPESQRRLALSTHRGVLLQQRLPFGIKSAPGYFQEIMENLTCDLPGVAVFQDDILVSGKDANDHLSNLERLLTRLNDKGLRCRREKCEFAQASVEYLGHTLSAEGISKGSKVEAVLKMPAPTDVSSLKSFLGSVQFYGKFIPNLASMAEPLYRLTKKANPWKWGDEEQAAFEQLKNVLSSDQVLVHFDPNKTLGLACDASNVGIGAVLFHRYPDGSERPIANVSKTLTAAERNYSQIHKERIDTLLPSPAHIAQGKQSKEASKSQMTPDLKAVVKVTRQYKAGDPVYALYHGPRRDKQPRWVPAVIKKSLGTRCFNVMVIPHGPVWRRHWEQLQPRYTTEEDNEPGEEVDTVSELVTDHPMEILETVPQTRRQTKPKGTPSVPEYGPDNLRRSKRTRKPTERLCC</sequence>
<dbReference type="EMBL" id="JBAMIC010000012">
    <property type="protein sequence ID" value="KAK7099391.1"/>
    <property type="molecule type" value="Genomic_DNA"/>
</dbReference>
<dbReference type="GO" id="GO:0003824">
    <property type="term" value="F:catalytic activity"/>
    <property type="evidence" value="ECO:0007669"/>
    <property type="project" value="UniProtKB-KW"/>
</dbReference>